<dbReference type="InterPro" id="IPR028995">
    <property type="entry name" value="Glyco_hydro_57/38_cen_sf"/>
</dbReference>
<keyword evidence="4 8" id="KW-0326">Glycosidase</keyword>
<evidence type="ECO:0000256" key="3">
    <source>
        <dbReference type="ARBA" id="ARBA00022801"/>
    </source>
</evidence>
<evidence type="ECO:0000313" key="8">
    <source>
        <dbReference type="EMBL" id="CAA9431948.1"/>
    </source>
</evidence>
<feature type="chain" id="PRO_5026804036" evidence="6">
    <location>
        <begin position="32"/>
        <end position="1593"/>
    </location>
</feature>
<feature type="domain" description="Glycoside hydrolase family 38 central" evidence="7">
    <location>
        <begin position="533"/>
        <end position="610"/>
    </location>
</feature>
<gene>
    <name evidence="8" type="ORF">AVDCRST_MAG74-3789</name>
</gene>
<dbReference type="SUPFAM" id="SSF88713">
    <property type="entry name" value="Glycoside hydrolase/deacetylase"/>
    <property type="match status" value="1"/>
</dbReference>
<dbReference type="GO" id="GO:0004559">
    <property type="term" value="F:alpha-mannosidase activity"/>
    <property type="evidence" value="ECO:0007669"/>
    <property type="project" value="UniProtKB-EC"/>
</dbReference>
<keyword evidence="6" id="KW-0732">Signal</keyword>
<evidence type="ECO:0000256" key="5">
    <source>
        <dbReference type="SAM" id="MobiDB-lite"/>
    </source>
</evidence>
<evidence type="ECO:0000256" key="1">
    <source>
        <dbReference type="ARBA" id="ARBA00009792"/>
    </source>
</evidence>
<name>A0A6J4Q6M7_9BACT</name>
<dbReference type="Gene3D" id="2.60.40.1180">
    <property type="entry name" value="Golgi alpha-mannosidase II"/>
    <property type="match status" value="1"/>
</dbReference>
<dbReference type="EC" id="3.2.1.24" evidence="8"/>
<keyword evidence="3 8" id="KW-0378">Hydrolase</keyword>
<dbReference type="Gene3D" id="3.20.110.10">
    <property type="entry name" value="Glycoside hydrolase 38, N terminal domain"/>
    <property type="match status" value="1"/>
</dbReference>
<dbReference type="Pfam" id="PF09261">
    <property type="entry name" value="Alpha-mann_mid"/>
    <property type="match status" value="1"/>
</dbReference>
<dbReference type="InterPro" id="IPR037094">
    <property type="entry name" value="Glyco_hydro_38_cen_sf"/>
</dbReference>
<keyword evidence="2" id="KW-0479">Metal-binding</keyword>
<dbReference type="PANTHER" id="PTHR46017">
    <property type="entry name" value="ALPHA-MANNOSIDASE 2C1"/>
    <property type="match status" value="1"/>
</dbReference>
<proteinExistence type="inferred from homology"/>
<dbReference type="SUPFAM" id="SSF88688">
    <property type="entry name" value="Families 57/38 glycoside transferase middle domain"/>
    <property type="match status" value="1"/>
</dbReference>
<dbReference type="GO" id="GO:0046872">
    <property type="term" value="F:metal ion binding"/>
    <property type="evidence" value="ECO:0007669"/>
    <property type="project" value="UniProtKB-KW"/>
</dbReference>
<dbReference type="Pfam" id="PF07748">
    <property type="entry name" value="Glyco_hydro_38C"/>
    <property type="match status" value="1"/>
</dbReference>
<dbReference type="PANTHER" id="PTHR46017:SF1">
    <property type="entry name" value="ALPHA-MANNOSIDASE 2C1"/>
    <property type="match status" value="1"/>
</dbReference>
<dbReference type="InterPro" id="IPR011682">
    <property type="entry name" value="Glyco_hydro_38_C"/>
</dbReference>
<dbReference type="EMBL" id="CADCUR010000309">
    <property type="protein sequence ID" value="CAA9431948.1"/>
    <property type="molecule type" value="Genomic_DNA"/>
</dbReference>
<dbReference type="GO" id="GO:0006013">
    <property type="term" value="P:mannose metabolic process"/>
    <property type="evidence" value="ECO:0007669"/>
    <property type="project" value="InterPro"/>
</dbReference>
<reference evidence="8" key="1">
    <citation type="submission" date="2020-02" db="EMBL/GenBank/DDBJ databases">
        <authorList>
            <person name="Meier V. D."/>
        </authorList>
    </citation>
    <scope>NUCLEOTIDE SEQUENCE</scope>
    <source>
        <strain evidence="8">AVDCRST_MAG74</strain>
    </source>
</reference>
<dbReference type="InterPro" id="IPR013780">
    <property type="entry name" value="Glyco_hydro_b"/>
</dbReference>
<dbReference type="InterPro" id="IPR011330">
    <property type="entry name" value="Glyco_hydro/deAcase_b/a-brl"/>
</dbReference>
<organism evidence="8">
    <name type="scientific">uncultured Pyrinomonadaceae bacterium</name>
    <dbReference type="NCBI Taxonomy" id="2283094"/>
    <lineage>
        <taxon>Bacteria</taxon>
        <taxon>Pseudomonadati</taxon>
        <taxon>Acidobacteriota</taxon>
        <taxon>Blastocatellia</taxon>
        <taxon>Blastocatellales</taxon>
        <taxon>Pyrinomonadaceae</taxon>
        <taxon>environmental samples</taxon>
    </lineage>
</organism>
<feature type="signal peptide" evidence="6">
    <location>
        <begin position="1"/>
        <end position="31"/>
    </location>
</feature>
<dbReference type="SUPFAM" id="SSF74650">
    <property type="entry name" value="Galactose mutarotase-like"/>
    <property type="match status" value="2"/>
</dbReference>
<sequence length="1593" mass="178814">MNLKVQNSKFKMQNLLRAVLFILLIVNCAPAQNDLQRIEDGGFVRNWLISNEFPAEIDAGAWENFNRFNIETLPQKDWLAPFGGVPKIKPSVGTFQATIQNQPPQNPKSKIQNPKSNEPLPEVGAASNIKILPDATEINWREFKAENSRIDFYNLFGGKTIGTAYAASYVNSRNDETRFVETDGFTGAIWLNGEKIYDGYSLNIKKTGAAKFNKGANLLIVRASGISGDYWRKDGAWTATIRFWKSEADAIRSAEYKSTGAAGTIFYLEGFHVDPVYLQDQRGYSRITLSNTNQYVNNLRADARYGVFLSEIDYLKPYLDTHPEDREFLRQTVKDGRVGTGGAYNQFNELTIGGESIIRNILYGQAMHEAMLGRRAKSLALWDVFGHAPQISQIAAKSGFNGIAWSKKITGFEPFFYDYALDGSRLLHRRVDYAYSFSGFGSGKNYTLDNFRQMTERKFAETQTFNSAIDLRINAADFTPPWTNLAGNVEKLETNKPQIKVTGQAQDFYFDALKKEIADGKLKPPVTSRDKLFFHVGVMAARSDLKIGQRLSENMTLTAEKFGAIAYLRGAKYPDLALDKAWRQIFFGSHHDAITGTPSDSAFLDLVHGYREAFELSKDALDDSLEFIAKQINTKPKVRNLQSKVLPVIVFNPMSWTRNDVVKAKIDFVEPDFGYDLIDEKGAVVKFQLSETEDTDSQNSRNTNIREIKFIAENVPSLGYKTYYFKPNKFALMEFGGLSSNSNRKIIANEFYTITVDANKGGAISSIYDKQAKREIINTANGHFANEIAALREELTKKNVIYPAWEFWTTGEKKFSTEKAARVVSHPLANNGRAIIIEGELPNMQKYRQTIELHKGIKRIDFKTELVDYIGRDELFVVNFPLNLSGGALVTEDRFGSVVRNNSKGFLDFRTNTDKLVSGAPVYAVNNWAEYGSTFDLNFVDAGGKLIASIPFKPTALVRPHGENYASLTETVVSNLINRGVSATPFYDDNDQTRRKNLSIEDSTMPKKLNDDIAYHNFRIALGGERENLYSATLLKQVSAETRAKFDARLQRDGFAYLFLYDKDLPKDSSPIPTLLIAGNLEKAIERFTVPNTFEINLPFESFAVETNPAKDLPRVPDYGVALINNGTPAVSLENPDTLTLFLTHTAIFPGVNLPFDFVPENKTHVFKYALYPHAEGWREADTVKVGEDFNNPLIAIQTDVHNGDLPGEHSFLKFDSDERDNIVLSAFKVGENPQADFKTKTLENRRKLIVRFNETQGRKSPLFFTFAPRPPSKNDSNFHDVFWRFRKTNLLEVETPDAEVGRSTNLARASFRTAIDGFGIETFSLNIDGQVEKKDSNNRENLGAVKEIVQPIFSRYWLHNSGAAPIGNDAVKVSLRPVEQMNELSTFAYDDKYNQGGTTTVAVRVQVVNNYQDRSYKGEVALEVPEDWRVVPDKLSFDIAPNGSFVKDVVIVGFPVKKDLEFERASGLVKARIEHEGQIYQDVLNLGKPFNLEWRTEKSAEGAVTVKIKNPHRQTIEGAVALIAPPEAWAGGIYSSEPNFPRELGFAVAPDAEIALVFETGNLPSGAWTIARIAYNGFVDYKRADAPTQTQK</sequence>
<dbReference type="InterPro" id="IPR015341">
    <property type="entry name" value="Glyco_hydro_38_cen"/>
</dbReference>
<dbReference type="InterPro" id="IPR000602">
    <property type="entry name" value="Glyco_hydro_38_N"/>
</dbReference>
<dbReference type="Gene3D" id="1.20.1270.50">
    <property type="entry name" value="Glycoside hydrolase family 38, central domain"/>
    <property type="match status" value="1"/>
</dbReference>
<dbReference type="InterPro" id="IPR027291">
    <property type="entry name" value="Glyco_hydro_38_N_sf"/>
</dbReference>
<protein>
    <submittedName>
        <fullName evidence="8">GH38</fullName>
        <ecNumber evidence="8">3.2.1.24</ecNumber>
    </submittedName>
</protein>
<dbReference type="Gene3D" id="2.70.98.30">
    <property type="entry name" value="Golgi alpha-mannosidase II, domain 4"/>
    <property type="match status" value="2"/>
</dbReference>
<feature type="compositionally biased region" description="Polar residues" evidence="5">
    <location>
        <begin position="98"/>
        <end position="116"/>
    </location>
</feature>
<evidence type="ECO:0000256" key="2">
    <source>
        <dbReference type="ARBA" id="ARBA00022723"/>
    </source>
</evidence>
<feature type="region of interest" description="Disordered" evidence="5">
    <location>
        <begin position="98"/>
        <end position="123"/>
    </location>
</feature>
<dbReference type="InterPro" id="IPR011013">
    <property type="entry name" value="Gal_mutarotase_sf_dom"/>
</dbReference>
<dbReference type="GO" id="GO:0009313">
    <property type="term" value="P:oligosaccharide catabolic process"/>
    <property type="evidence" value="ECO:0007669"/>
    <property type="project" value="TreeGrafter"/>
</dbReference>
<evidence type="ECO:0000256" key="4">
    <source>
        <dbReference type="ARBA" id="ARBA00023295"/>
    </source>
</evidence>
<dbReference type="Pfam" id="PF01074">
    <property type="entry name" value="Glyco_hydro_38N"/>
    <property type="match status" value="1"/>
</dbReference>
<comment type="similarity">
    <text evidence="1">Belongs to the glycosyl hydrolase 38 family.</text>
</comment>
<evidence type="ECO:0000259" key="7">
    <source>
        <dbReference type="SMART" id="SM00872"/>
    </source>
</evidence>
<accession>A0A6J4Q6M7</accession>
<dbReference type="GO" id="GO:0030246">
    <property type="term" value="F:carbohydrate binding"/>
    <property type="evidence" value="ECO:0007669"/>
    <property type="project" value="InterPro"/>
</dbReference>
<evidence type="ECO:0000256" key="6">
    <source>
        <dbReference type="SAM" id="SignalP"/>
    </source>
</evidence>
<dbReference type="SMART" id="SM00872">
    <property type="entry name" value="Alpha-mann_mid"/>
    <property type="match status" value="1"/>
</dbReference>